<feature type="compositionally biased region" description="Basic residues" evidence="5">
    <location>
        <begin position="46"/>
        <end position="64"/>
    </location>
</feature>
<feature type="compositionally biased region" description="Basic and acidic residues" evidence="5">
    <location>
        <begin position="65"/>
        <end position="76"/>
    </location>
</feature>
<dbReference type="GO" id="GO:0019706">
    <property type="term" value="F:protein-cysteine S-palmitoyltransferase activity"/>
    <property type="evidence" value="ECO:0007669"/>
    <property type="project" value="UniProtKB-EC"/>
</dbReference>
<evidence type="ECO:0000256" key="5">
    <source>
        <dbReference type="SAM" id="MobiDB-lite"/>
    </source>
</evidence>
<dbReference type="PANTHER" id="PTHR24161:SF85">
    <property type="entry name" value="PALMITOYLTRANSFERASE HIP14"/>
    <property type="match status" value="1"/>
</dbReference>
<feature type="repeat" description="ANK" evidence="4">
    <location>
        <begin position="218"/>
        <end position="250"/>
    </location>
</feature>
<dbReference type="SMART" id="SM00248">
    <property type="entry name" value="ANK"/>
    <property type="match status" value="3"/>
</dbReference>
<dbReference type="Proteomes" id="UP000826661">
    <property type="component" value="Chromosome V"/>
</dbReference>
<feature type="region of interest" description="Disordered" evidence="5">
    <location>
        <begin position="158"/>
        <end position="192"/>
    </location>
</feature>
<evidence type="ECO:0000256" key="4">
    <source>
        <dbReference type="PROSITE-ProRule" id="PRU00023"/>
    </source>
</evidence>
<dbReference type="InterPro" id="IPR036770">
    <property type="entry name" value="Ankyrin_rpt-contain_sf"/>
</dbReference>
<protein>
    <recommendedName>
        <fullName evidence="1">protein S-acyltransferase</fullName>
        <ecNumber evidence="1">2.3.1.225</ecNumber>
    </recommendedName>
</protein>
<dbReference type="PROSITE" id="PS50297">
    <property type="entry name" value="ANK_REP_REGION"/>
    <property type="match status" value="3"/>
</dbReference>
<feature type="repeat" description="ANK" evidence="4">
    <location>
        <begin position="251"/>
        <end position="283"/>
    </location>
</feature>
<proteinExistence type="predicted"/>
<keyword evidence="8" id="KW-1185">Reference proteome</keyword>
<dbReference type="PRINTS" id="PR01415">
    <property type="entry name" value="ANKYRIN"/>
</dbReference>
<gene>
    <name evidence="7" type="ORF">H0G86_010133</name>
</gene>
<organism evidence="7 8">
    <name type="scientific">Trichoderma simmonsii</name>
    <dbReference type="NCBI Taxonomy" id="1491479"/>
    <lineage>
        <taxon>Eukaryota</taxon>
        <taxon>Fungi</taxon>
        <taxon>Dikarya</taxon>
        <taxon>Ascomycota</taxon>
        <taxon>Pezizomycotina</taxon>
        <taxon>Sordariomycetes</taxon>
        <taxon>Hypocreomycetidae</taxon>
        <taxon>Hypocreales</taxon>
        <taxon>Hypocreaceae</taxon>
        <taxon>Trichoderma</taxon>
    </lineage>
</organism>
<dbReference type="GO" id="GO:0003700">
    <property type="term" value="F:DNA-binding transcription factor activity"/>
    <property type="evidence" value="ECO:0007669"/>
    <property type="project" value="InterPro"/>
</dbReference>
<feature type="region of interest" description="Disordered" evidence="5">
    <location>
        <begin position="43"/>
        <end position="82"/>
    </location>
</feature>
<dbReference type="AlphaFoldDB" id="A0A8G0LIX3"/>
<dbReference type="Gene3D" id="1.25.40.20">
    <property type="entry name" value="Ankyrin repeat-containing domain"/>
    <property type="match status" value="1"/>
</dbReference>
<dbReference type="EMBL" id="CP075868">
    <property type="protein sequence ID" value="QYT03164.1"/>
    <property type="molecule type" value="Genomic_DNA"/>
</dbReference>
<dbReference type="PROSITE" id="PS00036">
    <property type="entry name" value="BZIP_BASIC"/>
    <property type="match status" value="1"/>
</dbReference>
<dbReference type="InterPro" id="IPR004827">
    <property type="entry name" value="bZIP"/>
</dbReference>
<dbReference type="PANTHER" id="PTHR24161">
    <property type="entry name" value="ANK_REP_REGION DOMAIN-CONTAINING PROTEIN-RELATED"/>
    <property type="match status" value="1"/>
</dbReference>
<evidence type="ECO:0000259" key="6">
    <source>
        <dbReference type="PROSITE" id="PS00036"/>
    </source>
</evidence>
<evidence type="ECO:0000313" key="8">
    <source>
        <dbReference type="Proteomes" id="UP000826661"/>
    </source>
</evidence>
<evidence type="ECO:0000256" key="2">
    <source>
        <dbReference type="ARBA" id="ARBA00022737"/>
    </source>
</evidence>
<feature type="repeat" description="ANK" evidence="4">
    <location>
        <begin position="284"/>
        <end position="312"/>
    </location>
</feature>
<feature type="domain" description="BZIP" evidence="6">
    <location>
        <begin position="47"/>
        <end position="62"/>
    </location>
</feature>
<dbReference type="CDD" id="cd14688">
    <property type="entry name" value="bZIP_YAP"/>
    <property type="match status" value="1"/>
</dbReference>
<reference evidence="7 8" key="1">
    <citation type="journal article" date="2021" name="BMC Genomics">
        <title>Telomere-to-telomere genome assembly of asparaginase-producing Trichoderma simmonsii.</title>
        <authorList>
            <person name="Chung D."/>
            <person name="Kwon Y.M."/>
            <person name="Yang Y."/>
        </authorList>
    </citation>
    <scope>NUCLEOTIDE SEQUENCE [LARGE SCALE GENOMIC DNA]</scope>
    <source>
        <strain evidence="7 8">GH-Sj1</strain>
    </source>
</reference>
<dbReference type="PROSITE" id="PS50088">
    <property type="entry name" value="ANK_REPEAT"/>
    <property type="match status" value="3"/>
</dbReference>
<evidence type="ECO:0000313" key="7">
    <source>
        <dbReference type="EMBL" id="QYT03164.1"/>
    </source>
</evidence>
<evidence type="ECO:0000256" key="1">
    <source>
        <dbReference type="ARBA" id="ARBA00012210"/>
    </source>
</evidence>
<dbReference type="Pfam" id="PF12796">
    <property type="entry name" value="Ank_2"/>
    <property type="match status" value="1"/>
</dbReference>
<dbReference type="InterPro" id="IPR002110">
    <property type="entry name" value="Ankyrin_rpt"/>
</dbReference>
<keyword evidence="2" id="KW-0677">Repeat</keyword>
<feature type="compositionally biased region" description="Polar residues" evidence="5">
    <location>
        <begin position="170"/>
        <end position="192"/>
    </location>
</feature>
<evidence type="ECO:0000256" key="3">
    <source>
        <dbReference type="ARBA" id="ARBA00023043"/>
    </source>
</evidence>
<accession>A0A8G0LIX3</accession>
<dbReference type="SUPFAM" id="SSF48403">
    <property type="entry name" value="Ankyrin repeat"/>
    <property type="match status" value="1"/>
</dbReference>
<keyword evidence="3 4" id="KW-0040">ANK repeat</keyword>
<name>A0A8G0LIX3_9HYPO</name>
<sequence>MATSSCTPDRPTGNRHELRLCIQNDEGIEEKIKLDSIVDAENAAKERRRKQNRIAQRKHRRRKAEQRLSEMSKSPDLRTSPHAGPCCSCVTRRLEITPPEDYNRSFISITSPNSSYGALTPSAISDYDRSQTLSADIPNPWTPFWPAASPLFDTDANVLPSGDTLDNHSHSPIPSSASLDVQPFQDSQSSPSALSYDASISLISRPKSNCLSPESHLGGQFPLHLAARGGFMGIIGLLVSRGARLDAKDTYGRTALHYAADAGHLEAVGMLLSVGANPFLVDSEGCNSLHIAASKGREDIVRVLMERGMDPNLGVGRDIENSGCS</sequence>
<dbReference type="EC" id="2.3.1.225" evidence="1"/>